<organism evidence="3 4">
    <name type="scientific">Cellulomonas avistercoris</name>
    <dbReference type="NCBI Taxonomy" id="2762242"/>
    <lineage>
        <taxon>Bacteria</taxon>
        <taxon>Bacillati</taxon>
        <taxon>Actinomycetota</taxon>
        <taxon>Actinomycetes</taxon>
        <taxon>Micrococcales</taxon>
        <taxon>Cellulomonadaceae</taxon>
        <taxon>Cellulomonas</taxon>
    </lineage>
</organism>
<reference evidence="3 4" key="1">
    <citation type="submission" date="2020-08" db="EMBL/GenBank/DDBJ databases">
        <title>A Genomic Blueprint of the Chicken Gut Microbiome.</title>
        <authorList>
            <person name="Gilroy R."/>
            <person name="Ravi A."/>
            <person name="Getino M."/>
            <person name="Pursley I."/>
            <person name="Horton D.L."/>
            <person name="Alikhan N.-F."/>
            <person name="Baker D."/>
            <person name="Gharbi K."/>
            <person name="Hall N."/>
            <person name="Watson M."/>
            <person name="Adriaenssens E.M."/>
            <person name="Foster-Nyarko E."/>
            <person name="Jarju S."/>
            <person name="Secka A."/>
            <person name="Antonio M."/>
            <person name="Oren A."/>
            <person name="Chaudhuri R."/>
            <person name="La Ragione R.M."/>
            <person name="Hildebrand F."/>
            <person name="Pallen M.J."/>
        </authorList>
    </citation>
    <scope>NUCLEOTIDE SEQUENCE [LARGE SCALE GENOMIC DNA]</scope>
    <source>
        <strain evidence="3 4">Sa3CUA2</strain>
    </source>
</reference>
<feature type="compositionally biased region" description="Basic and acidic residues" evidence="1">
    <location>
        <begin position="305"/>
        <end position="319"/>
    </location>
</feature>
<keyword evidence="2" id="KW-1133">Transmembrane helix</keyword>
<evidence type="ECO:0008006" key="5">
    <source>
        <dbReference type="Google" id="ProtNLM"/>
    </source>
</evidence>
<dbReference type="Proteomes" id="UP000604241">
    <property type="component" value="Unassembled WGS sequence"/>
</dbReference>
<feature type="region of interest" description="Disordered" evidence="1">
    <location>
        <begin position="300"/>
        <end position="329"/>
    </location>
</feature>
<accession>A0ABR8QF27</accession>
<name>A0ABR8QF27_9CELL</name>
<feature type="non-terminal residue" evidence="3">
    <location>
        <position position="339"/>
    </location>
</feature>
<sequence>MSAAAPAVTRRRGLLARVDDRLVAPGPAFRLLEVHTLVALVIGLRLATRDWTLVAERPEVLTFRASLVGWFPAPVPPWLLVALQVAGLAGVTLVVARRSPRAGFALAWVAYTVLAGLWGSSGKVMHNDVLTVTVGAVLLLARVPGRDVDARDERVAWGWPPRAALAVVATVYFLTGAQKMRHSGIDWVLGDNMAWVLRWGTSPFGDGFTHLVADQPLLPQLLAGGAICLELGAPVLLALRVTRIPFALAVLAMHGSIWAFLGLDYWAWVLTVAAVAVPLGLPRDVPLRAAPAALARAVAGRRGGGRREDGGPRGREHGRAPAAHGDVPDVVVVGSGNLG</sequence>
<keyword evidence="4" id="KW-1185">Reference proteome</keyword>
<evidence type="ECO:0000256" key="1">
    <source>
        <dbReference type="SAM" id="MobiDB-lite"/>
    </source>
</evidence>
<gene>
    <name evidence="3" type="ORF">H9657_12165</name>
</gene>
<keyword evidence="2" id="KW-0812">Transmembrane</keyword>
<dbReference type="EMBL" id="JACSQV010000009">
    <property type="protein sequence ID" value="MBD7919028.1"/>
    <property type="molecule type" value="Genomic_DNA"/>
</dbReference>
<feature type="transmembrane region" description="Helical" evidence="2">
    <location>
        <begin position="102"/>
        <end position="119"/>
    </location>
</feature>
<evidence type="ECO:0000313" key="3">
    <source>
        <dbReference type="EMBL" id="MBD7919028.1"/>
    </source>
</evidence>
<feature type="transmembrane region" description="Helical" evidence="2">
    <location>
        <begin position="125"/>
        <end position="143"/>
    </location>
</feature>
<protein>
    <recommendedName>
        <fullName evidence="5">HTTM domain-containing protein</fullName>
    </recommendedName>
</protein>
<proteinExistence type="predicted"/>
<feature type="transmembrane region" description="Helical" evidence="2">
    <location>
        <begin position="75"/>
        <end position="95"/>
    </location>
</feature>
<feature type="transmembrane region" description="Helical" evidence="2">
    <location>
        <begin position="155"/>
        <end position="174"/>
    </location>
</feature>
<dbReference type="RefSeq" id="WP_191783672.1">
    <property type="nucleotide sequence ID" value="NZ_JACSQV010000009.1"/>
</dbReference>
<feature type="transmembrane region" description="Helical" evidence="2">
    <location>
        <begin position="246"/>
        <end position="268"/>
    </location>
</feature>
<feature type="transmembrane region" description="Helical" evidence="2">
    <location>
        <begin position="217"/>
        <end position="239"/>
    </location>
</feature>
<evidence type="ECO:0000313" key="4">
    <source>
        <dbReference type="Proteomes" id="UP000604241"/>
    </source>
</evidence>
<comment type="caution">
    <text evidence="3">The sequence shown here is derived from an EMBL/GenBank/DDBJ whole genome shotgun (WGS) entry which is preliminary data.</text>
</comment>
<evidence type="ECO:0000256" key="2">
    <source>
        <dbReference type="SAM" id="Phobius"/>
    </source>
</evidence>
<keyword evidence="2" id="KW-0472">Membrane</keyword>